<dbReference type="Pfam" id="PF22725">
    <property type="entry name" value="GFO_IDH_MocA_C3"/>
    <property type="match status" value="1"/>
</dbReference>
<accession>A0ABP0G3D0</accession>
<reference evidence="5 6" key="1">
    <citation type="submission" date="2024-02" db="EMBL/GenBank/DDBJ databases">
        <authorList>
            <person name="Daric V."/>
            <person name="Darras S."/>
        </authorList>
    </citation>
    <scope>NUCLEOTIDE SEQUENCE [LARGE SCALE GENOMIC DNA]</scope>
</reference>
<comment type="caution">
    <text evidence="5">The sequence shown here is derived from an EMBL/GenBank/DDBJ whole genome shotgun (WGS) entry which is preliminary data.</text>
</comment>
<dbReference type="Proteomes" id="UP001642483">
    <property type="component" value="Unassembled WGS sequence"/>
</dbReference>
<dbReference type="Gene3D" id="3.40.50.720">
    <property type="entry name" value="NAD(P)-binding Rossmann-like Domain"/>
    <property type="match status" value="1"/>
</dbReference>
<dbReference type="InterPro" id="IPR055170">
    <property type="entry name" value="GFO_IDH_MocA-like_dom"/>
</dbReference>
<evidence type="ECO:0000256" key="2">
    <source>
        <dbReference type="ARBA" id="ARBA00023002"/>
    </source>
</evidence>
<dbReference type="SUPFAM" id="SSF51735">
    <property type="entry name" value="NAD(P)-binding Rossmann-fold domains"/>
    <property type="match status" value="1"/>
</dbReference>
<feature type="domain" description="GFO/IDH/MocA-like oxidoreductase" evidence="4">
    <location>
        <begin position="133"/>
        <end position="255"/>
    </location>
</feature>
<dbReference type="SUPFAM" id="SSF55347">
    <property type="entry name" value="Glyceraldehyde-3-phosphate dehydrogenase-like, C-terminal domain"/>
    <property type="match status" value="1"/>
</dbReference>
<comment type="similarity">
    <text evidence="1">Belongs to the Gfo/Idh/MocA family.</text>
</comment>
<proteinExistence type="inferred from homology"/>
<sequence length="378" mass="42065">MNLSLPGVGVFGTGLTAKATISLLRSCGFSIEAIWGRTEEDAKSLALQLKIPFYTCHIDDLLLNQRVELVCICSPPCLQSQIAVKTLGIGKNVLCEKPAGLGMADTKRMLNAAHYYPSLMSVMTYNLRFLPTFQKMKQCVDEGYIGDVMMIEVRVHCGFSLNTHFDWYHDERMGGGVLCTFGGHFIDLIYFICGQKATSVHGFLTTFQKNTDQVCGFREITSDDFCTFQMKLDGGACCTCVINNNVPGPFSYEVFAIGSLACLHAKDGVLYGKKKGVSDCLETPEILEQDEKEINADLETIHSSGIYVKLPVPFMQGLQKFIESLKFSFLEEDDCRRWNKVALKSAATFEDALYAQTVLDSIRKSSRTSDWEQVVLPD</sequence>
<evidence type="ECO:0008006" key="7">
    <source>
        <dbReference type="Google" id="ProtNLM"/>
    </source>
</evidence>
<evidence type="ECO:0000259" key="3">
    <source>
        <dbReference type="Pfam" id="PF01408"/>
    </source>
</evidence>
<dbReference type="PANTHER" id="PTHR43818:SF11">
    <property type="entry name" value="BCDNA.GH03377"/>
    <property type="match status" value="1"/>
</dbReference>
<dbReference type="Gene3D" id="3.30.360.10">
    <property type="entry name" value="Dihydrodipicolinate Reductase, domain 2"/>
    <property type="match status" value="1"/>
</dbReference>
<dbReference type="EMBL" id="CAWYQH010000099">
    <property type="protein sequence ID" value="CAK8685279.1"/>
    <property type="molecule type" value="Genomic_DNA"/>
</dbReference>
<gene>
    <name evidence="5" type="ORF">CVLEPA_LOCUS16417</name>
</gene>
<evidence type="ECO:0000313" key="5">
    <source>
        <dbReference type="EMBL" id="CAK8685279.1"/>
    </source>
</evidence>
<keyword evidence="2" id="KW-0560">Oxidoreductase</keyword>
<evidence type="ECO:0000259" key="4">
    <source>
        <dbReference type="Pfam" id="PF22725"/>
    </source>
</evidence>
<dbReference type="InterPro" id="IPR036291">
    <property type="entry name" value="NAD(P)-bd_dom_sf"/>
</dbReference>
<evidence type="ECO:0000313" key="6">
    <source>
        <dbReference type="Proteomes" id="UP001642483"/>
    </source>
</evidence>
<feature type="domain" description="Gfo/Idh/MocA-like oxidoreductase N-terminal" evidence="3">
    <location>
        <begin position="8"/>
        <end position="116"/>
    </location>
</feature>
<protein>
    <recommendedName>
        <fullName evidence="7">Glucose-fructose oxidoreductase domain-containing protein 1</fullName>
    </recommendedName>
</protein>
<organism evidence="5 6">
    <name type="scientific">Clavelina lepadiformis</name>
    <name type="common">Light-bulb sea squirt</name>
    <name type="synonym">Ascidia lepadiformis</name>
    <dbReference type="NCBI Taxonomy" id="159417"/>
    <lineage>
        <taxon>Eukaryota</taxon>
        <taxon>Metazoa</taxon>
        <taxon>Chordata</taxon>
        <taxon>Tunicata</taxon>
        <taxon>Ascidiacea</taxon>
        <taxon>Aplousobranchia</taxon>
        <taxon>Clavelinidae</taxon>
        <taxon>Clavelina</taxon>
    </lineage>
</organism>
<dbReference type="InterPro" id="IPR000683">
    <property type="entry name" value="Gfo/Idh/MocA-like_OxRdtase_N"/>
</dbReference>
<dbReference type="InterPro" id="IPR050463">
    <property type="entry name" value="Gfo/Idh/MocA_oxidrdct_glycsds"/>
</dbReference>
<name>A0ABP0G3D0_CLALP</name>
<dbReference type="Pfam" id="PF01408">
    <property type="entry name" value="GFO_IDH_MocA"/>
    <property type="match status" value="1"/>
</dbReference>
<dbReference type="PANTHER" id="PTHR43818">
    <property type="entry name" value="BCDNA.GH03377"/>
    <property type="match status" value="1"/>
</dbReference>
<keyword evidence="6" id="KW-1185">Reference proteome</keyword>
<evidence type="ECO:0000256" key="1">
    <source>
        <dbReference type="ARBA" id="ARBA00010928"/>
    </source>
</evidence>